<accession>A0A3D3RE81</accession>
<protein>
    <submittedName>
        <fullName evidence="1">Uncharacterized protein</fullName>
    </submittedName>
</protein>
<sequence>MQTSDFDKQAAHRYFAADSFNKTWEFLEKQDRAATENLEMISTCHASLWHWLQFEDHTGENISIAYWQLSRVYAVTNQPSNAFSFAMLCLKITQDKHLSPFCLAYAYEALARAASISNKPEEVATYVEQAKKIAESDLKGDEKQQLLDDLNTI</sequence>
<evidence type="ECO:0000313" key="2">
    <source>
        <dbReference type="Proteomes" id="UP000263642"/>
    </source>
</evidence>
<dbReference type="EMBL" id="DQAY01000191">
    <property type="protein sequence ID" value="HCO27149.1"/>
    <property type="molecule type" value="Genomic_DNA"/>
</dbReference>
<reference evidence="1 2" key="1">
    <citation type="journal article" date="2018" name="Nat. Biotechnol.">
        <title>A standardized bacterial taxonomy based on genome phylogeny substantially revises the tree of life.</title>
        <authorList>
            <person name="Parks D.H."/>
            <person name="Chuvochina M."/>
            <person name="Waite D.W."/>
            <person name="Rinke C."/>
            <person name="Skarshewski A."/>
            <person name="Chaumeil P.A."/>
            <person name="Hugenholtz P."/>
        </authorList>
    </citation>
    <scope>NUCLEOTIDE SEQUENCE [LARGE SCALE GENOMIC DNA]</scope>
    <source>
        <strain evidence="1">UBA9375</strain>
    </source>
</reference>
<proteinExistence type="predicted"/>
<dbReference type="AlphaFoldDB" id="A0A3D3RE81"/>
<comment type="caution">
    <text evidence="1">The sequence shown here is derived from an EMBL/GenBank/DDBJ whole genome shotgun (WGS) entry which is preliminary data.</text>
</comment>
<gene>
    <name evidence="1" type="ORF">DIT97_30640</name>
</gene>
<name>A0A3D3RE81_9PLAN</name>
<dbReference type="Proteomes" id="UP000263642">
    <property type="component" value="Unassembled WGS sequence"/>
</dbReference>
<evidence type="ECO:0000313" key="1">
    <source>
        <dbReference type="EMBL" id="HCO27149.1"/>
    </source>
</evidence>
<organism evidence="1 2">
    <name type="scientific">Gimesia maris</name>
    <dbReference type="NCBI Taxonomy" id="122"/>
    <lineage>
        <taxon>Bacteria</taxon>
        <taxon>Pseudomonadati</taxon>
        <taxon>Planctomycetota</taxon>
        <taxon>Planctomycetia</taxon>
        <taxon>Planctomycetales</taxon>
        <taxon>Planctomycetaceae</taxon>
        <taxon>Gimesia</taxon>
    </lineage>
</organism>